<dbReference type="AlphaFoldDB" id="A0A9W6YAF3"/>
<evidence type="ECO:0000313" key="3">
    <source>
        <dbReference type="Proteomes" id="UP001165121"/>
    </source>
</evidence>
<dbReference type="InterPro" id="IPR013103">
    <property type="entry name" value="RVT_2"/>
</dbReference>
<dbReference type="Proteomes" id="UP001165121">
    <property type="component" value="Unassembled WGS sequence"/>
</dbReference>
<organism evidence="2 3">
    <name type="scientific">Phytophthora fragariaefolia</name>
    <dbReference type="NCBI Taxonomy" id="1490495"/>
    <lineage>
        <taxon>Eukaryota</taxon>
        <taxon>Sar</taxon>
        <taxon>Stramenopiles</taxon>
        <taxon>Oomycota</taxon>
        <taxon>Peronosporomycetes</taxon>
        <taxon>Peronosporales</taxon>
        <taxon>Peronosporaceae</taxon>
        <taxon>Phytophthora</taxon>
    </lineage>
</organism>
<name>A0A9W6YAF3_9STRA</name>
<comment type="caution">
    <text evidence="2">The sequence shown here is derived from an EMBL/GenBank/DDBJ whole genome shotgun (WGS) entry which is preliminary data.</text>
</comment>
<dbReference type="Pfam" id="PF07727">
    <property type="entry name" value="RVT_2"/>
    <property type="match status" value="1"/>
</dbReference>
<accession>A0A9W6YAF3</accession>
<proteinExistence type="predicted"/>
<gene>
    <name evidence="2" type="ORF">Pfra01_002463900</name>
</gene>
<reference evidence="2" key="1">
    <citation type="submission" date="2023-04" db="EMBL/GenBank/DDBJ databases">
        <title>Phytophthora fragariaefolia NBRC 109709.</title>
        <authorList>
            <person name="Ichikawa N."/>
            <person name="Sato H."/>
            <person name="Tonouchi N."/>
        </authorList>
    </citation>
    <scope>NUCLEOTIDE SEQUENCE</scope>
    <source>
        <strain evidence="2">NBRC 109709</strain>
    </source>
</reference>
<sequence>MVEGDKKLVELTRRQQNMEAGTKTVSPAPDWLPLGVRIEAKRERTSGSSQGSTRCQVIFTATGCGLRGDQCDVDTAFRYGKREEEIYMEVPEGLRELLEWAEAEGDDDVVFMLLQILYRLKQTSRVWNETIDKHLMPMVFKPADADPYAYTRGNGDEECIVCLYVDDMLIESKDKTMIALVKAELPRILRSRTLDERASFSKMRSITTWNERRSLSANKLTLRRLSRGLAKKMQSRAHHL</sequence>
<keyword evidence="3" id="KW-1185">Reference proteome</keyword>
<evidence type="ECO:0000259" key="1">
    <source>
        <dbReference type="Pfam" id="PF07727"/>
    </source>
</evidence>
<dbReference type="EMBL" id="BSXT01004380">
    <property type="protein sequence ID" value="GMF57643.1"/>
    <property type="molecule type" value="Genomic_DNA"/>
</dbReference>
<evidence type="ECO:0000313" key="2">
    <source>
        <dbReference type="EMBL" id="GMF57643.1"/>
    </source>
</evidence>
<feature type="domain" description="Reverse transcriptase Ty1/copia-type" evidence="1">
    <location>
        <begin position="70"/>
        <end position="188"/>
    </location>
</feature>
<protein>
    <submittedName>
        <fullName evidence="2">Unnamed protein product</fullName>
    </submittedName>
</protein>